<dbReference type="InterPro" id="IPR036388">
    <property type="entry name" value="WH-like_DNA-bd_sf"/>
</dbReference>
<dbReference type="Proteomes" id="UP000715965">
    <property type="component" value="Unassembled WGS sequence"/>
</dbReference>
<dbReference type="SUPFAM" id="SSF52172">
    <property type="entry name" value="CheY-like"/>
    <property type="match status" value="1"/>
</dbReference>
<gene>
    <name evidence="5" type="ORF">IM725_08085</name>
</gene>
<dbReference type="SUPFAM" id="SSF46894">
    <property type="entry name" value="C-terminal effector domain of the bipartite response regulators"/>
    <property type="match status" value="1"/>
</dbReference>
<organism evidence="5 6">
    <name type="scientific">Ramlibacter aquaticus</name>
    <dbReference type="NCBI Taxonomy" id="2780094"/>
    <lineage>
        <taxon>Bacteria</taxon>
        <taxon>Pseudomonadati</taxon>
        <taxon>Pseudomonadota</taxon>
        <taxon>Betaproteobacteria</taxon>
        <taxon>Burkholderiales</taxon>
        <taxon>Comamonadaceae</taxon>
        <taxon>Ramlibacter</taxon>
    </lineage>
</organism>
<evidence type="ECO:0000259" key="3">
    <source>
        <dbReference type="PROSITE" id="PS50043"/>
    </source>
</evidence>
<dbReference type="Pfam" id="PF00196">
    <property type="entry name" value="GerE"/>
    <property type="match status" value="1"/>
</dbReference>
<reference evidence="5 6" key="1">
    <citation type="submission" date="2020-10" db="EMBL/GenBank/DDBJ databases">
        <title>Draft genome of Ramlibacter aquaticus LMG 30558.</title>
        <authorList>
            <person name="Props R."/>
        </authorList>
    </citation>
    <scope>NUCLEOTIDE SEQUENCE [LARGE SCALE GENOMIC DNA]</scope>
    <source>
        <strain evidence="5 6">LMG 30558</strain>
    </source>
</reference>
<proteinExistence type="predicted"/>
<feature type="domain" description="HTH luxR-type" evidence="3">
    <location>
        <begin position="136"/>
        <end position="201"/>
    </location>
</feature>
<dbReference type="InterPro" id="IPR016032">
    <property type="entry name" value="Sig_transdc_resp-reg_C-effctor"/>
</dbReference>
<dbReference type="InterPro" id="IPR001789">
    <property type="entry name" value="Sig_transdc_resp-reg_receiver"/>
</dbReference>
<keyword evidence="6" id="KW-1185">Reference proteome</keyword>
<comment type="caution">
    <text evidence="5">The sequence shown here is derived from an EMBL/GenBank/DDBJ whole genome shotgun (WGS) entry which is preliminary data.</text>
</comment>
<accession>A0ABR9SDU3</accession>
<dbReference type="PRINTS" id="PR00038">
    <property type="entry name" value="HTHLUXR"/>
</dbReference>
<dbReference type="SMART" id="SM00421">
    <property type="entry name" value="HTH_LUXR"/>
    <property type="match status" value="1"/>
</dbReference>
<protein>
    <submittedName>
        <fullName evidence="5">Response regulator transcription factor</fullName>
    </submittedName>
</protein>
<dbReference type="SMART" id="SM00448">
    <property type="entry name" value="REC"/>
    <property type="match status" value="1"/>
</dbReference>
<name>A0ABR9SDU3_9BURK</name>
<dbReference type="RefSeq" id="WP_193780067.1">
    <property type="nucleotide sequence ID" value="NZ_JADDOJ010000024.1"/>
</dbReference>
<dbReference type="PROSITE" id="PS50043">
    <property type="entry name" value="HTH_LUXR_2"/>
    <property type="match status" value="1"/>
</dbReference>
<dbReference type="EMBL" id="JADDOJ010000024">
    <property type="protein sequence ID" value="MBE7940525.1"/>
    <property type="molecule type" value="Genomic_DNA"/>
</dbReference>
<dbReference type="CDD" id="cd06170">
    <property type="entry name" value="LuxR_C_like"/>
    <property type="match status" value="1"/>
</dbReference>
<dbReference type="PROSITE" id="PS50110">
    <property type="entry name" value="RESPONSE_REGULATORY"/>
    <property type="match status" value="1"/>
</dbReference>
<evidence type="ECO:0000256" key="2">
    <source>
        <dbReference type="PROSITE-ProRule" id="PRU00169"/>
    </source>
</evidence>
<dbReference type="Gene3D" id="3.40.50.2300">
    <property type="match status" value="1"/>
</dbReference>
<keyword evidence="1" id="KW-0238">DNA-binding</keyword>
<dbReference type="InterPro" id="IPR011006">
    <property type="entry name" value="CheY-like_superfamily"/>
</dbReference>
<evidence type="ECO:0000256" key="1">
    <source>
        <dbReference type="ARBA" id="ARBA00023125"/>
    </source>
</evidence>
<dbReference type="PANTHER" id="PTHR45566:SF2">
    <property type="entry name" value="NARL SUBFAMILY"/>
    <property type="match status" value="1"/>
</dbReference>
<evidence type="ECO:0000259" key="4">
    <source>
        <dbReference type="PROSITE" id="PS50110"/>
    </source>
</evidence>
<sequence>MFSLLVCDPHFPARAAVRLMARQALPTCAVDEVGDLPALLAALGSGRPYALLCLEPGLAPLGAAALVAQVRALRPDVPVLLLAADESPAVAAAALQAGALAYLRKSGPEEALFLALRDAMAGRSHLAVGRRDAAPRARAPLGMSPRQAEVLRCLMRGLTAKQIARALGISEGTVKTHTVAVFQALNVNSRTQAVVEAYRRGIPAES</sequence>
<evidence type="ECO:0000313" key="5">
    <source>
        <dbReference type="EMBL" id="MBE7940525.1"/>
    </source>
</evidence>
<dbReference type="PANTHER" id="PTHR45566">
    <property type="entry name" value="HTH-TYPE TRANSCRIPTIONAL REGULATOR YHJB-RELATED"/>
    <property type="match status" value="1"/>
</dbReference>
<evidence type="ECO:0000313" key="6">
    <source>
        <dbReference type="Proteomes" id="UP000715965"/>
    </source>
</evidence>
<comment type="caution">
    <text evidence="2">Lacks conserved residue(s) required for the propagation of feature annotation.</text>
</comment>
<feature type="domain" description="Response regulatory" evidence="4">
    <location>
        <begin position="3"/>
        <end position="120"/>
    </location>
</feature>
<dbReference type="InterPro" id="IPR051015">
    <property type="entry name" value="EvgA-like"/>
</dbReference>
<dbReference type="InterPro" id="IPR000792">
    <property type="entry name" value="Tscrpt_reg_LuxR_C"/>
</dbReference>
<dbReference type="Gene3D" id="1.10.10.10">
    <property type="entry name" value="Winged helix-like DNA-binding domain superfamily/Winged helix DNA-binding domain"/>
    <property type="match status" value="1"/>
</dbReference>